<dbReference type="SUPFAM" id="SSF53335">
    <property type="entry name" value="S-adenosyl-L-methionine-dependent methyltransferases"/>
    <property type="match status" value="1"/>
</dbReference>
<comment type="caution">
    <text evidence="2">The sequence shown here is derived from an EMBL/GenBank/DDBJ whole genome shotgun (WGS) entry which is preliminary data.</text>
</comment>
<dbReference type="CDD" id="cd02440">
    <property type="entry name" value="AdoMet_MTases"/>
    <property type="match status" value="1"/>
</dbReference>
<dbReference type="Gene3D" id="3.40.50.150">
    <property type="entry name" value="Vaccinia Virus protein VP39"/>
    <property type="match status" value="1"/>
</dbReference>
<dbReference type="EMBL" id="JAGPXF010000001">
    <property type="protein sequence ID" value="KAH7261991.1"/>
    <property type="molecule type" value="Genomic_DNA"/>
</dbReference>
<name>A0A8K0SBT2_9HYPO</name>
<keyword evidence="3" id="KW-1185">Reference proteome</keyword>
<sequence length="278" mass="30647">MASSQSKDLPSSKYFSAFAANYVQQTGRSTRRVFESSFDEIQATSPIKKESVVHDNAAGPGIAASVIIDKLSSEELPKILVTDNVPPMIQAAKDSFSSWPQIEAKVLDSLKLEGIPDDHFTHSILNLSIFTLADPAKGITEIYRTLKPDGLAVISCWKRFGVGQLIHAAQAIVRPDLPPLKLPHPEFFEEGVLEKTVAEGGFDSSKFKLLEKTVVVSGSELDEGLKLFMLGDLMRPARAGFTEEEEKKWPEAVDEVLRKEVEAYGGVKFQSWVLLVQK</sequence>
<dbReference type="AlphaFoldDB" id="A0A8K0SBT2"/>
<dbReference type="InterPro" id="IPR013216">
    <property type="entry name" value="Methyltransf_11"/>
</dbReference>
<gene>
    <name evidence="2" type="ORF">BKA59DRAFT_8682</name>
</gene>
<accession>A0A8K0SBT2</accession>
<dbReference type="InterPro" id="IPR029063">
    <property type="entry name" value="SAM-dependent_MTases_sf"/>
</dbReference>
<evidence type="ECO:0000313" key="2">
    <source>
        <dbReference type="EMBL" id="KAH7261991.1"/>
    </source>
</evidence>
<protein>
    <recommendedName>
        <fullName evidence="1">Methyltransferase type 11 domain-containing protein</fullName>
    </recommendedName>
</protein>
<dbReference type="Proteomes" id="UP000813427">
    <property type="component" value="Unassembled WGS sequence"/>
</dbReference>
<feature type="domain" description="Methyltransferase type 11" evidence="1">
    <location>
        <begin position="77"/>
        <end position="154"/>
    </location>
</feature>
<proteinExistence type="predicted"/>
<organism evidence="2 3">
    <name type="scientific">Fusarium tricinctum</name>
    <dbReference type="NCBI Taxonomy" id="61284"/>
    <lineage>
        <taxon>Eukaryota</taxon>
        <taxon>Fungi</taxon>
        <taxon>Dikarya</taxon>
        <taxon>Ascomycota</taxon>
        <taxon>Pezizomycotina</taxon>
        <taxon>Sordariomycetes</taxon>
        <taxon>Hypocreomycetidae</taxon>
        <taxon>Hypocreales</taxon>
        <taxon>Nectriaceae</taxon>
        <taxon>Fusarium</taxon>
        <taxon>Fusarium tricinctum species complex</taxon>
    </lineage>
</organism>
<evidence type="ECO:0000259" key="1">
    <source>
        <dbReference type="Pfam" id="PF08241"/>
    </source>
</evidence>
<dbReference type="OrthoDB" id="2013972at2759"/>
<dbReference type="Pfam" id="PF08241">
    <property type="entry name" value="Methyltransf_11"/>
    <property type="match status" value="1"/>
</dbReference>
<reference evidence="2" key="1">
    <citation type="journal article" date="2021" name="Nat. Commun.">
        <title>Genetic determinants of endophytism in the Arabidopsis root mycobiome.</title>
        <authorList>
            <person name="Mesny F."/>
            <person name="Miyauchi S."/>
            <person name="Thiergart T."/>
            <person name="Pickel B."/>
            <person name="Atanasova L."/>
            <person name="Karlsson M."/>
            <person name="Huettel B."/>
            <person name="Barry K.W."/>
            <person name="Haridas S."/>
            <person name="Chen C."/>
            <person name="Bauer D."/>
            <person name="Andreopoulos W."/>
            <person name="Pangilinan J."/>
            <person name="LaButti K."/>
            <person name="Riley R."/>
            <person name="Lipzen A."/>
            <person name="Clum A."/>
            <person name="Drula E."/>
            <person name="Henrissat B."/>
            <person name="Kohler A."/>
            <person name="Grigoriev I.V."/>
            <person name="Martin F.M."/>
            <person name="Hacquard S."/>
        </authorList>
    </citation>
    <scope>NUCLEOTIDE SEQUENCE</scope>
    <source>
        <strain evidence="2">MPI-SDFR-AT-0068</strain>
    </source>
</reference>
<evidence type="ECO:0000313" key="3">
    <source>
        <dbReference type="Proteomes" id="UP000813427"/>
    </source>
</evidence>
<dbReference type="GO" id="GO:0008757">
    <property type="term" value="F:S-adenosylmethionine-dependent methyltransferase activity"/>
    <property type="evidence" value="ECO:0007669"/>
    <property type="project" value="InterPro"/>
</dbReference>